<dbReference type="RefSeq" id="WP_119927754.1">
    <property type="nucleotide sequence ID" value="NZ_QZEY01000006.1"/>
</dbReference>
<gene>
    <name evidence="6" type="ORF">D5H75_18675</name>
</gene>
<keyword evidence="2 6" id="KW-0489">Methyltransferase</keyword>
<evidence type="ECO:0000256" key="3">
    <source>
        <dbReference type="ARBA" id="ARBA00022679"/>
    </source>
</evidence>
<dbReference type="PANTHER" id="PTHR44942">
    <property type="entry name" value="METHYLTRANSF_11 DOMAIN-CONTAINING PROTEIN"/>
    <property type="match status" value="1"/>
</dbReference>
<proteinExistence type="inferred from homology"/>
<dbReference type="InterPro" id="IPR051052">
    <property type="entry name" value="Diverse_substrate_MTase"/>
</dbReference>
<name>A0A3A4B115_9ACTN</name>
<dbReference type="InterPro" id="IPR013216">
    <property type="entry name" value="Methyltransf_11"/>
</dbReference>
<sequence length="282" mass="31147">MPGHPEHVGVPSPPEHGATGEHEIPLEERTPVDPIERFIGYLDRIEWAPQAVRLRRLSYDLLAEGPAGLTLDAGSGGGCAVAELTEQGQQAVGIDVAERMIEIARRRFPHCEYRIAAVEGLPYDDHTLARYRAEGVYQHLANPEVALAEARRALVPGGRIVLLDQDHDMWGLDADDVQLTRVITRGYTGAIAQPWIGRRYRDLLTRAGFVNVAVDIHPMVYTDIEHTGAMLPRLAEAAVKRGAIRPAQAKAWLAEQEERDVDGRFYLVMPMFVASANTPTTP</sequence>
<feature type="compositionally biased region" description="Basic and acidic residues" evidence="4">
    <location>
        <begin position="18"/>
        <end position="29"/>
    </location>
</feature>
<dbReference type="GO" id="GO:0032259">
    <property type="term" value="P:methylation"/>
    <property type="evidence" value="ECO:0007669"/>
    <property type="project" value="UniProtKB-KW"/>
</dbReference>
<keyword evidence="7" id="KW-1185">Reference proteome</keyword>
<dbReference type="CDD" id="cd02440">
    <property type="entry name" value="AdoMet_MTases"/>
    <property type="match status" value="1"/>
</dbReference>
<dbReference type="EMBL" id="QZEY01000006">
    <property type="protein sequence ID" value="RJL31727.1"/>
    <property type="molecule type" value="Genomic_DNA"/>
</dbReference>
<evidence type="ECO:0000313" key="6">
    <source>
        <dbReference type="EMBL" id="RJL31727.1"/>
    </source>
</evidence>
<dbReference type="OrthoDB" id="3636702at2"/>
<reference evidence="6 7" key="1">
    <citation type="submission" date="2018-09" db="EMBL/GenBank/DDBJ databases">
        <title>YIM 75507 draft genome.</title>
        <authorList>
            <person name="Tang S."/>
            <person name="Feng Y."/>
        </authorList>
    </citation>
    <scope>NUCLEOTIDE SEQUENCE [LARGE SCALE GENOMIC DNA]</scope>
    <source>
        <strain evidence="6 7">YIM 75507</strain>
    </source>
</reference>
<organism evidence="6 7">
    <name type="scientific">Bailinhaonella thermotolerans</name>
    <dbReference type="NCBI Taxonomy" id="1070861"/>
    <lineage>
        <taxon>Bacteria</taxon>
        <taxon>Bacillati</taxon>
        <taxon>Actinomycetota</taxon>
        <taxon>Actinomycetes</taxon>
        <taxon>Streptosporangiales</taxon>
        <taxon>Streptosporangiaceae</taxon>
        <taxon>Bailinhaonella</taxon>
    </lineage>
</organism>
<dbReference type="Pfam" id="PF08241">
    <property type="entry name" value="Methyltransf_11"/>
    <property type="match status" value="1"/>
</dbReference>
<dbReference type="AlphaFoldDB" id="A0A3A4B115"/>
<comment type="caution">
    <text evidence="6">The sequence shown here is derived from an EMBL/GenBank/DDBJ whole genome shotgun (WGS) entry which is preliminary data.</text>
</comment>
<feature type="region of interest" description="Disordered" evidence="4">
    <location>
        <begin position="1"/>
        <end position="29"/>
    </location>
</feature>
<evidence type="ECO:0000259" key="5">
    <source>
        <dbReference type="Pfam" id="PF08241"/>
    </source>
</evidence>
<feature type="domain" description="Methyltransferase type 11" evidence="5">
    <location>
        <begin position="71"/>
        <end position="162"/>
    </location>
</feature>
<dbReference type="Proteomes" id="UP000265768">
    <property type="component" value="Unassembled WGS sequence"/>
</dbReference>
<evidence type="ECO:0000256" key="1">
    <source>
        <dbReference type="ARBA" id="ARBA00008361"/>
    </source>
</evidence>
<dbReference type="Gene3D" id="3.40.50.150">
    <property type="entry name" value="Vaccinia Virus protein VP39"/>
    <property type="match status" value="1"/>
</dbReference>
<evidence type="ECO:0000256" key="4">
    <source>
        <dbReference type="SAM" id="MobiDB-lite"/>
    </source>
</evidence>
<dbReference type="InterPro" id="IPR029063">
    <property type="entry name" value="SAM-dependent_MTases_sf"/>
</dbReference>
<evidence type="ECO:0000313" key="7">
    <source>
        <dbReference type="Proteomes" id="UP000265768"/>
    </source>
</evidence>
<dbReference type="SUPFAM" id="SSF53335">
    <property type="entry name" value="S-adenosyl-L-methionine-dependent methyltransferases"/>
    <property type="match status" value="1"/>
</dbReference>
<accession>A0A3A4B115</accession>
<protein>
    <submittedName>
        <fullName evidence="6">Methyltransferase domain-containing protein</fullName>
    </submittedName>
</protein>
<comment type="similarity">
    <text evidence="1">Belongs to the methyltransferase superfamily.</text>
</comment>
<evidence type="ECO:0000256" key="2">
    <source>
        <dbReference type="ARBA" id="ARBA00022603"/>
    </source>
</evidence>
<keyword evidence="3 6" id="KW-0808">Transferase</keyword>
<dbReference type="GO" id="GO:0008757">
    <property type="term" value="F:S-adenosylmethionine-dependent methyltransferase activity"/>
    <property type="evidence" value="ECO:0007669"/>
    <property type="project" value="InterPro"/>
</dbReference>
<dbReference type="PANTHER" id="PTHR44942:SF4">
    <property type="entry name" value="METHYLTRANSFERASE TYPE 11 DOMAIN-CONTAINING PROTEIN"/>
    <property type="match status" value="1"/>
</dbReference>